<keyword evidence="14" id="KW-1133">Transmembrane helix</keyword>
<feature type="domain" description="Fungal lipase-type" evidence="22">
    <location>
        <begin position="273"/>
        <end position="312"/>
    </location>
</feature>
<dbReference type="EC" id="3.1.1.3" evidence="6"/>
<keyword evidence="21" id="KW-0732">Signal</keyword>
<evidence type="ECO:0000256" key="15">
    <source>
        <dbReference type="ARBA" id="ARBA00023006"/>
    </source>
</evidence>
<keyword evidence="17" id="KW-0472">Membrane</keyword>
<keyword evidence="24" id="KW-1185">Reference proteome</keyword>
<dbReference type="InterPro" id="IPR029058">
    <property type="entry name" value="AB_hydrolase_fold"/>
</dbReference>
<comment type="subunit">
    <text evidence="5">Binds to both phosphatidylinositol (PI) and phosphatidylinositol 3,5-bisphosphate (PIP2).</text>
</comment>
<dbReference type="GO" id="GO:0006660">
    <property type="term" value="P:phosphatidylserine catabolic process"/>
    <property type="evidence" value="ECO:0007669"/>
    <property type="project" value="TreeGrafter"/>
</dbReference>
<keyword evidence="16" id="KW-0443">Lipid metabolism</keyword>
<evidence type="ECO:0000256" key="21">
    <source>
        <dbReference type="SAM" id="SignalP"/>
    </source>
</evidence>
<keyword evidence="15" id="KW-0072">Autophagy</keyword>
<evidence type="ECO:0000256" key="3">
    <source>
        <dbReference type="ARBA" id="ARBA00004343"/>
    </source>
</evidence>
<evidence type="ECO:0000256" key="10">
    <source>
        <dbReference type="ARBA" id="ARBA00022753"/>
    </source>
</evidence>
<evidence type="ECO:0000256" key="8">
    <source>
        <dbReference type="ARBA" id="ARBA00019241"/>
    </source>
</evidence>
<comment type="similarity">
    <text evidence="4">Belongs to the AB hydrolase superfamily. Lipase family.</text>
</comment>
<evidence type="ECO:0000256" key="11">
    <source>
        <dbReference type="ARBA" id="ARBA00022801"/>
    </source>
</evidence>
<keyword evidence="12" id="KW-0442">Lipid degradation</keyword>
<keyword evidence="18" id="KW-0325">Glycoprotein</keyword>
<dbReference type="GO" id="GO:0046461">
    <property type="term" value="P:neutral lipid catabolic process"/>
    <property type="evidence" value="ECO:0007669"/>
    <property type="project" value="TreeGrafter"/>
</dbReference>
<evidence type="ECO:0000256" key="16">
    <source>
        <dbReference type="ARBA" id="ARBA00023098"/>
    </source>
</evidence>
<evidence type="ECO:0000256" key="18">
    <source>
        <dbReference type="ARBA" id="ARBA00023180"/>
    </source>
</evidence>
<keyword evidence="11" id="KW-0378">Hydrolase</keyword>
<dbReference type="GO" id="GO:0034727">
    <property type="term" value="P:piecemeal microautophagy of the nucleus"/>
    <property type="evidence" value="ECO:0007669"/>
    <property type="project" value="TreeGrafter"/>
</dbReference>
<evidence type="ECO:0000313" key="24">
    <source>
        <dbReference type="Proteomes" id="UP000054266"/>
    </source>
</evidence>
<evidence type="ECO:0000259" key="22">
    <source>
        <dbReference type="Pfam" id="PF01764"/>
    </source>
</evidence>
<evidence type="ECO:0000256" key="5">
    <source>
        <dbReference type="ARBA" id="ARBA00011137"/>
    </source>
</evidence>
<dbReference type="GO" id="GO:0005775">
    <property type="term" value="C:vacuolar lumen"/>
    <property type="evidence" value="ECO:0007669"/>
    <property type="project" value="TreeGrafter"/>
</dbReference>
<organism evidence="23 24">
    <name type="scientific">Phialophora macrospora</name>
    <dbReference type="NCBI Taxonomy" id="1851006"/>
    <lineage>
        <taxon>Eukaryota</taxon>
        <taxon>Fungi</taxon>
        <taxon>Dikarya</taxon>
        <taxon>Ascomycota</taxon>
        <taxon>Pezizomycotina</taxon>
        <taxon>Eurotiomycetes</taxon>
        <taxon>Chaetothyriomycetidae</taxon>
        <taxon>Chaetothyriales</taxon>
        <taxon>Herpotrichiellaceae</taxon>
        <taxon>Phialophora</taxon>
    </lineage>
</organism>
<feature type="signal peptide" evidence="21">
    <location>
        <begin position="1"/>
        <end position="19"/>
    </location>
</feature>
<reference evidence="23 24" key="1">
    <citation type="submission" date="2015-01" db="EMBL/GenBank/DDBJ databases">
        <title>The Genome Sequence of Capronia semiimmersa CBS27337.</title>
        <authorList>
            <consortium name="The Broad Institute Genomics Platform"/>
            <person name="Cuomo C."/>
            <person name="de Hoog S."/>
            <person name="Gorbushina A."/>
            <person name="Stielow B."/>
            <person name="Teixiera M."/>
            <person name="Abouelleil A."/>
            <person name="Chapman S.B."/>
            <person name="Priest M."/>
            <person name="Young S.K."/>
            <person name="Wortman J."/>
            <person name="Nusbaum C."/>
            <person name="Birren B."/>
        </authorList>
    </citation>
    <scope>NUCLEOTIDE SEQUENCE [LARGE SCALE GENOMIC DNA]</scope>
    <source>
        <strain evidence="23 24">CBS 27337</strain>
    </source>
</reference>
<dbReference type="Proteomes" id="UP000054266">
    <property type="component" value="Unassembled WGS sequence"/>
</dbReference>
<comment type="catalytic activity">
    <reaction evidence="1">
        <text>a triacylglycerol + H2O = a diacylglycerol + a fatty acid + H(+)</text>
        <dbReference type="Rhea" id="RHEA:12044"/>
        <dbReference type="ChEBI" id="CHEBI:15377"/>
        <dbReference type="ChEBI" id="CHEBI:15378"/>
        <dbReference type="ChEBI" id="CHEBI:17855"/>
        <dbReference type="ChEBI" id="CHEBI:18035"/>
        <dbReference type="ChEBI" id="CHEBI:28868"/>
        <dbReference type="EC" id="3.1.1.3"/>
    </reaction>
</comment>
<evidence type="ECO:0000256" key="17">
    <source>
        <dbReference type="ARBA" id="ARBA00023136"/>
    </source>
</evidence>
<evidence type="ECO:0000256" key="1">
    <source>
        <dbReference type="ARBA" id="ARBA00001024"/>
    </source>
</evidence>
<dbReference type="InterPro" id="IPR050805">
    <property type="entry name" value="ATG15_Lipase"/>
</dbReference>
<evidence type="ECO:0000256" key="6">
    <source>
        <dbReference type="ARBA" id="ARBA00013279"/>
    </source>
</evidence>
<evidence type="ECO:0000313" key="23">
    <source>
        <dbReference type="EMBL" id="KIW66776.1"/>
    </source>
</evidence>
<name>A0A0D2CNG3_9EURO</name>
<comment type="function">
    <text evidence="19">Lipase which is essential for lysis of subvacuolar cytoplasm to vacuole targeted bodies and intravacuolar autophagic bodies. Involved in the lysis of intravacuolar multivesicular body (MVB) vesicles. The intravacuolar membrane disintegration by ATG15 is critical to life span extension.</text>
</comment>
<evidence type="ECO:0000256" key="13">
    <source>
        <dbReference type="ARBA" id="ARBA00022968"/>
    </source>
</evidence>
<dbReference type="SUPFAM" id="SSF53474">
    <property type="entry name" value="alpha/beta-Hydrolases"/>
    <property type="match status" value="1"/>
</dbReference>
<dbReference type="STRING" id="5601.A0A0D2CNG3"/>
<dbReference type="GO" id="GO:0004620">
    <property type="term" value="F:phospholipase activity"/>
    <property type="evidence" value="ECO:0007669"/>
    <property type="project" value="TreeGrafter"/>
</dbReference>
<protein>
    <recommendedName>
        <fullName evidence="7">Putative lipase ATG15</fullName>
        <ecNumber evidence="6">3.1.1.3</ecNumber>
    </recommendedName>
    <alternativeName>
        <fullName evidence="20">Autophagy-related protein 15</fullName>
    </alternativeName>
    <alternativeName>
        <fullName evidence="8">Putative lipase atg15</fullName>
    </alternativeName>
</protein>
<dbReference type="Pfam" id="PF01764">
    <property type="entry name" value="Lipase_3"/>
    <property type="match status" value="1"/>
</dbReference>
<evidence type="ECO:0000256" key="2">
    <source>
        <dbReference type="ARBA" id="ARBA00004270"/>
    </source>
</evidence>
<dbReference type="Gene3D" id="3.40.50.1820">
    <property type="entry name" value="alpha/beta hydrolase"/>
    <property type="match status" value="1"/>
</dbReference>
<keyword evidence="10" id="KW-0967">Endosome</keyword>
<comment type="subcellular location">
    <subcellularLocation>
        <location evidence="3">Endosome</location>
        <location evidence="3">Multivesicular body membrane</location>
        <topology evidence="3">Single-pass type II membrane protein</topology>
    </subcellularLocation>
    <subcellularLocation>
        <location evidence="2">Prevacuolar compartment membrane</location>
        <topology evidence="2">Single-pass type II membrane protein</topology>
    </subcellularLocation>
</comment>
<evidence type="ECO:0000256" key="9">
    <source>
        <dbReference type="ARBA" id="ARBA00022692"/>
    </source>
</evidence>
<sequence>MPRRGLTLISILLLVAAEARRLFSPSDAVRGLEFLAGTFEGNQDASKQQFILRDLFFHGFSKPADVAQLHRFSTSSRKDVQRLQAQRDDVSSALAIRVRTLEISRARHPAEPFSQQRLNLHDHDDVHDAAASDVWETVFVPGPDLTDKATVVNLAKMCSDAYIFGPSQPDWLNTTLGFNHSYSFGWQGDGLRGHIFTDKLNKTVIVAFKGTTIDPGHHWTSKDRLNDNLLFSCCCATQRPDPFWYGRVCDCRTDYFQCNSTCLTQELVQEDRYYSTALAIMHNVSTWYPNASVWTIGHSLGGSIASLMGLRFNIPSVSIEAPPQRLAAERLRLALPPRSADYHIGNTADPIFMGACNGYFSSCSVAGFAFESQCHTGKRCVYDTVQDKGWRLSIANHRINVVIPQILEAYNSTPVCEADDECVECFNWKFSGGESQ</sequence>
<evidence type="ECO:0000256" key="12">
    <source>
        <dbReference type="ARBA" id="ARBA00022963"/>
    </source>
</evidence>
<dbReference type="EMBL" id="KN846959">
    <property type="protein sequence ID" value="KIW66776.1"/>
    <property type="molecule type" value="Genomic_DNA"/>
</dbReference>
<evidence type="ECO:0000256" key="19">
    <source>
        <dbReference type="ARBA" id="ARBA00024663"/>
    </source>
</evidence>
<dbReference type="PANTHER" id="PTHR47175:SF2">
    <property type="entry name" value="LIPASE ATG15-RELATED"/>
    <property type="match status" value="1"/>
</dbReference>
<evidence type="ECO:0000256" key="7">
    <source>
        <dbReference type="ARBA" id="ARBA00018542"/>
    </source>
</evidence>
<dbReference type="InterPro" id="IPR002921">
    <property type="entry name" value="Fungal_lipase-type"/>
</dbReference>
<keyword evidence="13" id="KW-0735">Signal-anchor</keyword>
<accession>A0A0D2CNG3</accession>
<feature type="chain" id="PRO_5002239853" description="Putative lipase ATG15" evidence="21">
    <location>
        <begin position="20"/>
        <end position="436"/>
    </location>
</feature>
<dbReference type="PANTHER" id="PTHR47175">
    <property type="entry name" value="LIPASE ATG15-RELATED"/>
    <property type="match status" value="1"/>
</dbReference>
<dbReference type="HOGENOM" id="CLU_028295_0_0_1"/>
<evidence type="ECO:0000256" key="14">
    <source>
        <dbReference type="ARBA" id="ARBA00022989"/>
    </source>
</evidence>
<gene>
    <name evidence="23" type="ORF">PV04_06071</name>
</gene>
<proteinExistence type="inferred from homology"/>
<keyword evidence="9" id="KW-0812">Transmembrane</keyword>
<evidence type="ECO:0000256" key="20">
    <source>
        <dbReference type="ARBA" id="ARBA00029828"/>
    </source>
</evidence>
<dbReference type="GO" id="GO:0032585">
    <property type="term" value="C:multivesicular body membrane"/>
    <property type="evidence" value="ECO:0007669"/>
    <property type="project" value="UniProtKB-SubCell"/>
</dbReference>
<dbReference type="AlphaFoldDB" id="A0A0D2CNG3"/>
<dbReference type="GO" id="GO:0004806">
    <property type="term" value="F:triacylglycerol lipase activity"/>
    <property type="evidence" value="ECO:0007669"/>
    <property type="project" value="UniProtKB-EC"/>
</dbReference>
<dbReference type="GO" id="GO:0034496">
    <property type="term" value="P:multivesicular body membrane disassembly"/>
    <property type="evidence" value="ECO:0007669"/>
    <property type="project" value="TreeGrafter"/>
</dbReference>
<evidence type="ECO:0000256" key="4">
    <source>
        <dbReference type="ARBA" id="ARBA00010701"/>
    </source>
</evidence>